<dbReference type="PIRSF" id="PIRSF000110">
    <property type="entry name" value="G6PD"/>
    <property type="match status" value="1"/>
</dbReference>
<dbReference type="NCBIfam" id="TIGR00871">
    <property type="entry name" value="zwf"/>
    <property type="match status" value="1"/>
</dbReference>
<reference evidence="10 11" key="1">
    <citation type="submission" date="2016-08" db="EMBL/GenBank/DDBJ databases">
        <title>Analysis of Carbohydrate Active Enzymes in Thermogemmatispora T81 Reveals Carbohydrate Degradation Ability.</title>
        <authorList>
            <person name="Tomazini A."/>
            <person name="Lal S."/>
            <person name="Stott M."/>
            <person name="Henrissat B."/>
            <person name="Polikarpov I."/>
            <person name="Sparling R."/>
            <person name="Levin D.B."/>
        </authorList>
    </citation>
    <scope>NUCLEOTIDE SEQUENCE [LARGE SCALE GENOMIC DNA]</scope>
    <source>
        <strain evidence="10 11">T81</strain>
    </source>
</reference>
<keyword evidence="11" id="KW-1185">Reference proteome</keyword>
<dbReference type="HAMAP" id="MF_00966">
    <property type="entry name" value="G6PD"/>
    <property type="match status" value="1"/>
</dbReference>
<dbReference type="InterPro" id="IPR019796">
    <property type="entry name" value="G6P_DH_AS"/>
</dbReference>
<dbReference type="InterPro" id="IPR022675">
    <property type="entry name" value="G6P_DH_C"/>
</dbReference>
<dbReference type="Gene3D" id="3.30.360.10">
    <property type="entry name" value="Dihydrodipicolinate Reductase, domain 2"/>
    <property type="match status" value="1"/>
</dbReference>
<dbReference type="NCBIfam" id="NF009492">
    <property type="entry name" value="PRK12853.1-3"/>
    <property type="match status" value="1"/>
</dbReference>
<keyword evidence="5 7" id="KW-0560">Oxidoreductase</keyword>
<dbReference type="GO" id="GO:0005829">
    <property type="term" value="C:cytosol"/>
    <property type="evidence" value="ECO:0007669"/>
    <property type="project" value="TreeGrafter"/>
</dbReference>
<evidence type="ECO:0000313" key="10">
    <source>
        <dbReference type="EMBL" id="RAQ95668.1"/>
    </source>
</evidence>
<dbReference type="PRINTS" id="PR00079">
    <property type="entry name" value="G6PDHDRGNASE"/>
</dbReference>
<dbReference type="SUPFAM" id="SSF55347">
    <property type="entry name" value="Glyceraldehyde-3-phosphate dehydrogenase-like, C-terminal domain"/>
    <property type="match status" value="1"/>
</dbReference>
<evidence type="ECO:0000256" key="2">
    <source>
        <dbReference type="ARBA" id="ARBA00009975"/>
    </source>
</evidence>
<dbReference type="GO" id="GO:0006006">
    <property type="term" value="P:glucose metabolic process"/>
    <property type="evidence" value="ECO:0007669"/>
    <property type="project" value="UniProtKB-KW"/>
</dbReference>
<dbReference type="PROSITE" id="PS00069">
    <property type="entry name" value="G6P_DEHYDROGENASE"/>
    <property type="match status" value="1"/>
</dbReference>
<dbReference type="GO" id="GO:0004345">
    <property type="term" value="F:glucose-6-phosphate dehydrogenase activity"/>
    <property type="evidence" value="ECO:0007669"/>
    <property type="project" value="UniProtKB-UniRule"/>
</dbReference>
<feature type="binding site" evidence="7">
    <location>
        <position position="241"/>
    </location>
    <ligand>
        <name>substrate</name>
    </ligand>
</feature>
<gene>
    <name evidence="7" type="primary">zwf</name>
    <name evidence="10" type="ORF">A4R35_08995</name>
</gene>
<dbReference type="UniPathway" id="UPA00115">
    <property type="reaction ID" value="UER00408"/>
</dbReference>
<evidence type="ECO:0000256" key="7">
    <source>
        <dbReference type="HAMAP-Rule" id="MF_00966"/>
    </source>
</evidence>
<dbReference type="InterPro" id="IPR001282">
    <property type="entry name" value="G6P_DH"/>
</dbReference>
<evidence type="ECO:0000256" key="3">
    <source>
        <dbReference type="ARBA" id="ARBA00022526"/>
    </source>
</evidence>
<feature type="binding site" evidence="7">
    <location>
        <position position="207"/>
    </location>
    <ligand>
        <name>substrate</name>
    </ligand>
</feature>
<proteinExistence type="inferred from homology"/>
<dbReference type="RefSeq" id="WP_112428598.1">
    <property type="nucleotide sequence ID" value="NZ_MCIF01000002.1"/>
</dbReference>
<comment type="caution">
    <text evidence="7">Lacks conserved residue(s) required for the propagation of feature annotation.</text>
</comment>
<keyword evidence="3 7" id="KW-0313">Glucose metabolism</keyword>
<feature type="binding site" evidence="7">
    <location>
        <position position="365"/>
    </location>
    <ligand>
        <name>substrate</name>
    </ligand>
</feature>
<comment type="similarity">
    <text evidence="2 7">Belongs to the glucose-6-phosphate dehydrogenase family.</text>
</comment>
<comment type="function">
    <text evidence="7">Catalyzes the oxidation of glucose 6-phosphate to 6-phosphogluconolactone.</text>
</comment>
<dbReference type="PANTHER" id="PTHR23429:SF0">
    <property type="entry name" value="GLUCOSE-6-PHOSPHATE 1-DEHYDROGENASE"/>
    <property type="match status" value="1"/>
</dbReference>
<feature type="domain" description="Glucose-6-phosphate dehydrogenase NAD-binding" evidence="8">
    <location>
        <begin position="29"/>
        <end position="212"/>
    </location>
</feature>
<dbReference type="Pfam" id="PF00479">
    <property type="entry name" value="G6PD_N"/>
    <property type="match status" value="1"/>
</dbReference>
<evidence type="ECO:0000313" key="11">
    <source>
        <dbReference type="Proteomes" id="UP000248706"/>
    </source>
</evidence>
<accession>A0A328VD38</accession>
<evidence type="ECO:0000256" key="4">
    <source>
        <dbReference type="ARBA" id="ARBA00022857"/>
    </source>
</evidence>
<comment type="pathway">
    <text evidence="1 7">Carbohydrate degradation; pentose phosphate pathway; D-ribulose 5-phosphate from D-glucose 6-phosphate (oxidative stage): step 1/3.</text>
</comment>
<comment type="caution">
    <text evidence="10">The sequence shown here is derived from an EMBL/GenBank/DDBJ whole genome shotgun (WGS) entry which is preliminary data.</text>
</comment>
<keyword evidence="4 7" id="KW-0521">NADP</keyword>
<organism evidence="10 11">
    <name type="scientific">Thermogemmatispora tikiterensis</name>
    <dbReference type="NCBI Taxonomy" id="1825093"/>
    <lineage>
        <taxon>Bacteria</taxon>
        <taxon>Bacillati</taxon>
        <taxon>Chloroflexota</taxon>
        <taxon>Ktedonobacteria</taxon>
        <taxon>Thermogemmatisporales</taxon>
        <taxon>Thermogemmatisporaceae</taxon>
        <taxon>Thermogemmatispora</taxon>
    </lineage>
</organism>
<dbReference type="AlphaFoldDB" id="A0A328VD38"/>
<feature type="binding site" evidence="7">
    <location>
        <position position="260"/>
    </location>
    <ligand>
        <name>substrate</name>
    </ligand>
</feature>
<dbReference type="GO" id="GO:0009051">
    <property type="term" value="P:pentose-phosphate shunt, oxidative branch"/>
    <property type="evidence" value="ECO:0007669"/>
    <property type="project" value="TreeGrafter"/>
</dbReference>
<keyword evidence="6 7" id="KW-0119">Carbohydrate metabolism</keyword>
<dbReference type="InterPro" id="IPR022674">
    <property type="entry name" value="G6P_DH_NAD-bd"/>
</dbReference>
<evidence type="ECO:0000259" key="9">
    <source>
        <dbReference type="Pfam" id="PF02781"/>
    </source>
</evidence>
<dbReference type="SUPFAM" id="SSF51735">
    <property type="entry name" value="NAD(P)-binding Rossmann-fold domains"/>
    <property type="match status" value="1"/>
</dbReference>
<dbReference type="Proteomes" id="UP000248706">
    <property type="component" value="Unassembled WGS sequence"/>
</dbReference>
<evidence type="ECO:0000259" key="8">
    <source>
        <dbReference type="Pfam" id="PF00479"/>
    </source>
</evidence>
<feature type="binding site" evidence="7">
    <location>
        <begin position="109"/>
        <end position="110"/>
    </location>
    <ligand>
        <name>NADP(+)</name>
        <dbReference type="ChEBI" id="CHEBI:58349"/>
    </ligand>
</feature>
<feature type="active site" description="Proton acceptor" evidence="7">
    <location>
        <position position="265"/>
    </location>
</feature>
<dbReference type="PANTHER" id="PTHR23429">
    <property type="entry name" value="GLUCOSE-6-PHOSPHATE 1-DEHYDROGENASE G6PD"/>
    <property type="match status" value="1"/>
</dbReference>
<evidence type="ECO:0000256" key="1">
    <source>
        <dbReference type="ARBA" id="ARBA00004937"/>
    </source>
</evidence>
<feature type="binding site" evidence="7">
    <location>
        <position position="203"/>
    </location>
    <ligand>
        <name>substrate</name>
    </ligand>
</feature>
<feature type="binding site" evidence="7">
    <location>
        <position position="173"/>
    </location>
    <ligand>
        <name>NADP(+)</name>
        <dbReference type="ChEBI" id="CHEBI:58349"/>
    </ligand>
</feature>
<dbReference type="InterPro" id="IPR036291">
    <property type="entry name" value="NAD(P)-bd_dom_sf"/>
</dbReference>
<evidence type="ECO:0000256" key="6">
    <source>
        <dbReference type="ARBA" id="ARBA00023277"/>
    </source>
</evidence>
<evidence type="ECO:0000256" key="5">
    <source>
        <dbReference type="ARBA" id="ARBA00023002"/>
    </source>
</evidence>
<name>A0A328VD38_9CHLR</name>
<dbReference type="EC" id="1.1.1.49" evidence="7"/>
<dbReference type="Pfam" id="PF02781">
    <property type="entry name" value="G6PD_C"/>
    <property type="match status" value="1"/>
</dbReference>
<dbReference type="Gene3D" id="3.40.50.720">
    <property type="entry name" value="NAD(P)-binding Rossmann-like Domain"/>
    <property type="match status" value="1"/>
</dbReference>
<comment type="catalytic activity">
    <reaction evidence="7">
        <text>D-glucose 6-phosphate + NADP(+) = 6-phospho-D-glucono-1,5-lactone + NADPH + H(+)</text>
        <dbReference type="Rhea" id="RHEA:15841"/>
        <dbReference type="ChEBI" id="CHEBI:15378"/>
        <dbReference type="ChEBI" id="CHEBI:57783"/>
        <dbReference type="ChEBI" id="CHEBI:57955"/>
        <dbReference type="ChEBI" id="CHEBI:58349"/>
        <dbReference type="ChEBI" id="CHEBI:61548"/>
        <dbReference type="EC" id="1.1.1.49"/>
    </reaction>
</comment>
<dbReference type="OrthoDB" id="9802739at2"/>
<protein>
    <recommendedName>
        <fullName evidence="7">Glucose-6-phosphate 1-dehydrogenase</fullName>
        <shortName evidence="7">G6PD</shortName>
        <ecNumber evidence="7">1.1.1.49</ecNumber>
    </recommendedName>
</protein>
<feature type="binding site" evidence="7">
    <location>
        <position position="66"/>
    </location>
    <ligand>
        <name>NADP(+)</name>
        <dbReference type="ChEBI" id="CHEBI:58349"/>
    </ligand>
</feature>
<dbReference type="GO" id="GO:0050661">
    <property type="term" value="F:NADP binding"/>
    <property type="evidence" value="ECO:0007669"/>
    <property type="project" value="UniProtKB-UniRule"/>
</dbReference>
<dbReference type="EMBL" id="MCIF01000002">
    <property type="protein sequence ID" value="RAQ95668.1"/>
    <property type="molecule type" value="Genomic_DNA"/>
</dbReference>
<feature type="domain" description="Glucose-6-phosphate dehydrogenase C-terminal" evidence="9">
    <location>
        <begin position="214"/>
        <end position="514"/>
    </location>
</feature>
<sequence>MPQRSAVEAPNPLREGLRIKHSPEPCAMVIFGATGDLTHRKLLPALYNLALEHPLPAGFSVIGFARRPYTDEQFREQAFESINEYSRQKPINQQVWESFASGIFYLQSDFHNQAGYEKLNALLNRLDRERGTGGNRIFYLSTPPSQYPEIIQRLGAAGLNKSRKGWTRIIIEKPFGHDLASARELNRQVLRVFKEEQVYRIDHYLGKETVQNILVFRLANGIFEPVWNRRYVDHVQITVAENIGLEGRAAYYEEAGAIRDMVQNHMMQLLTLVAMEPPIAFDATAVRDEKVKVLHALQPLQGQNALLNTVRGQYTAGWMNGRLVPGYTEEPGVRPDSGTETYVALKVFVDNWRWADVPFYLRTGKRLPKRVTEIAIQFKQPPSMFWQRSNIQGQIDPNVIVLRIQPDEGISLRFGAKVPGTEMQIRSVNMDFFYGSSFMRPQPEAYERLLLDCMLGDSTLFTRRDEVEAAWEFIQGILDAWAEAPRETIHPYEAGTWGPQAADEFIWRDGRRWRRP</sequence>